<comment type="caution">
    <text evidence="5">The sequence shown here is derived from an EMBL/GenBank/DDBJ whole genome shotgun (WGS) entry which is preliminary data.</text>
</comment>
<dbReference type="InterPro" id="IPR004482">
    <property type="entry name" value="Mg_chelat-rel"/>
</dbReference>
<dbReference type="Gene3D" id="3.40.50.300">
    <property type="entry name" value="P-loop containing nucleotide triphosphate hydrolases"/>
    <property type="match status" value="1"/>
</dbReference>
<dbReference type="PROSITE" id="PS50051">
    <property type="entry name" value="MCM_2"/>
    <property type="match status" value="1"/>
</dbReference>
<dbReference type="SUPFAM" id="SSF54211">
    <property type="entry name" value="Ribosomal protein S5 domain 2-like"/>
    <property type="match status" value="1"/>
</dbReference>
<dbReference type="PANTHER" id="PTHR32039:SF7">
    <property type="entry name" value="COMPETENCE PROTEIN COMM"/>
    <property type="match status" value="1"/>
</dbReference>
<evidence type="ECO:0000259" key="4">
    <source>
        <dbReference type="PROSITE" id="PS50051"/>
    </source>
</evidence>
<protein>
    <submittedName>
        <fullName evidence="5">YifB family Mg chelatase-like AAA ATPase</fullName>
    </submittedName>
</protein>
<evidence type="ECO:0000256" key="3">
    <source>
        <dbReference type="ARBA" id="ARBA00022840"/>
    </source>
</evidence>
<dbReference type="Pfam" id="PF13335">
    <property type="entry name" value="Mg_chelatase_C"/>
    <property type="match status" value="1"/>
</dbReference>
<dbReference type="InterPro" id="IPR003593">
    <property type="entry name" value="AAA+_ATPase"/>
</dbReference>
<dbReference type="PANTHER" id="PTHR32039">
    <property type="entry name" value="MAGNESIUM-CHELATASE SUBUNIT CHLI"/>
    <property type="match status" value="1"/>
</dbReference>
<proteinExistence type="inferred from homology"/>
<dbReference type="InterPro" id="IPR027417">
    <property type="entry name" value="P-loop_NTPase"/>
</dbReference>
<evidence type="ECO:0000256" key="1">
    <source>
        <dbReference type="ARBA" id="ARBA00006354"/>
    </source>
</evidence>
<dbReference type="InterPro" id="IPR020568">
    <property type="entry name" value="Ribosomal_Su5_D2-typ_SF"/>
</dbReference>
<reference evidence="5" key="1">
    <citation type="journal article" date="2021" name="PeerJ">
        <title>Extensive microbial diversity within the chicken gut microbiome revealed by metagenomics and culture.</title>
        <authorList>
            <person name="Gilroy R."/>
            <person name="Ravi A."/>
            <person name="Getino M."/>
            <person name="Pursley I."/>
            <person name="Horton D.L."/>
            <person name="Alikhan N.F."/>
            <person name="Baker D."/>
            <person name="Gharbi K."/>
            <person name="Hall N."/>
            <person name="Watson M."/>
            <person name="Adriaenssens E.M."/>
            <person name="Foster-Nyarko E."/>
            <person name="Jarju S."/>
            <person name="Secka A."/>
            <person name="Antonio M."/>
            <person name="Oren A."/>
            <person name="Chaudhuri R.R."/>
            <person name="La Ragione R."/>
            <person name="Hildebrand F."/>
            <person name="Pallen M.J."/>
        </authorList>
    </citation>
    <scope>NUCLEOTIDE SEQUENCE</scope>
    <source>
        <strain evidence="5">ChiHjej9B8-13557</strain>
    </source>
</reference>
<dbReference type="NCBIfam" id="TIGR00368">
    <property type="entry name" value="YifB family Mg chelatase-like AAA ATPase"/>
    <property type="match status" value="1"/>
</dbReference>
<reference evidence="5" key="2">
    <citation type="submission" date="2021-04" db="EMBL/GenBank/DDBJ databases">
        <authorList>
            <person name="Gilroy R."/>
        </authorList>
    </citation>
    <scope>NUCLEOTIDE SEQUENCE</scope>
    <source>
        <strain evidence="5">ChiHjej9B8-13557</strain>
    </source>
</reference>
<feature type="domain" description="MCM C-terminal AAA(+) ATPase" evidence="4">
    <location>
        <begin position="293"/>
        <end position="388"/>
    </location>
</feature>
<dbReference type="InterPro" id="IPR000523">
    <property type="entry name" value="Mg_chelatse_chII-like_cat_dom"/>
</dbReference>
<sequence>MYAVLNSFGLAGLKGFGVAVEADVSAGLEAFSIVGLPDSAVRESADRVRAAARNLRFSWPSARVTVNLAPADVRKTGPVYDLPLLLAVLAAAGQIETPPKDAAFLGEVALDGSLRPVAGVLPMALAAAESGVKALYLPADNAAEAAEACGSGMQVYPARRVTDVVGALSGRLTIPLAAPAPFDPDGGWAAYPDFADVLGQAVARRAMVVAAAGGHNVLMIGAPGTGKSMLAKRLPGILPPMTREESVETSKIYSIAGLLPRGAGLIAARPFRSPHHSASPASLAGGGSLFRPGECSLANAGVLFLDELPEFSRESLEVLRQPLEDGQITISRAAGSATYPSRFQLVAAMNPCKCGYYGHPTRPCTCTPNAVRQYRSRISGPLLDRIDLCVEMDPISFSELHGAAQSESSASLRAQVLAARAVQTARFAAKGYRGVHCNAQLSAGQVRQVCRLTPGAQQTLRVAYDRLGLSARSHDRLLRVARTIADLAGADLIDETALLEALQYRMQDKLGVR</sequence>
<dbReference type="PRINTS" id="PR01657">
    <property type="entry name" value="MCMFAMILY"/>
</dbReference>
<evidence type="ECO:0000256" key="2">
    <source>
        <dbReference type="ARBA" id="ARBA00022741"/>
    </source>
</evidence>
<dbReference type="InterPro" id="IPR014721">
    <property type="entry name" value="Ribsml_uS5_D2-typ_fold_subgr"/>
</dbReference>
<keyword evidence="3" id="KW-0067">ATP-binding</keyword>
<dbReference type="InterPro" id="IPR045006">
    <property type="entry name" value="CHLI-like"/>
</dbReference>
<dbReference type="AlphaFoldDB" id="A0A9D2S7P9"/>
<dbReference type="GO" id="GO:0003677">
    <property type="term" value="F:DNA binding"/>
    <property type="evidence" value="ECO:0007669"/>
    <property type="project" value="InterPro"/>
</dbReference>
<dbReference type="InterPro" id="IPR001208">
    <property type="entry name" value="MCM_dom"/>
</dbReference>
<gene>
    <name evidence="5" type="ORF">H9771_05755</name>
</gene>
<dbReference type="Pfam" id="PF01078">
    <property type="entry name" value="Mg_chelatase"/>
    <property type="match status" value="1"/>
</dbReference>
<comment type="similarity">
    <text evidence="1">Belongs to the Mg-chelatase subunits D/I family. ComM subfamily.</text>
</comment>
<dbReference type="EMBL" id="DWXX01000098">
    <property type="protein sequence ID" value="HJB59144.1"/>
    <property type="molecule type" value="Genomic_DNA"/>
</dbReference>
<accession>A0A9D2S7P9</accession>
<dbReference type="SUPFAM" id="SSF52540">
    <property type="entry name" value="P-loop containing nucleoside triphosphate hydrolases"/>
    <property type="match status" value="1"/>
</dbReference>
<dbReference type="SMART" id="SM00382">
    <property type="entry name" value="AAA"/>
    <property type="match status" value="1"/>
</dbReference>
<evidence type="ECO:0000313" key="6">
    <source>
        <dbReference type="Proteomes" id="UP000824211"/>
    </source>
</evidence>
<dbReference type="Proteomes" id="UP000824211">
    <property type="component" value="Unassembled WGS sequence"/>
</dbReference>
<dbReference type="GO" id="GO:0005524">
    <property type="term" value="F:ATP binding"/>
    <property type="evidence" value="ECO:0007669"/>
    <property type="project" value="UniProtKB-KW"/>
</dbReference>
<evidence type="ECO:0000313" key="5">
    <source>
        <dbReference type="EMBL" id="HJB59144.1"/>
    </source>
</evidence>
<organism evidence="5 6">
    <name type="scientific">Candidatus Faecalibacterium faecipullorum</name>
    <dbReference type="NCBI Taxonomy" id="2838578"/>
    <lineage>
        <taxon>Bacteria</taxon>
        <taxon>Bacillati</taxon>
        <taxon>Bacillota</taxon>
        <taxon>Clostridia</taxon>
        <taxon>Eubacteriales</taxon>
        <taxon>Oscillospiraceae</taxon>
        <taxon>Faecalibacterium</taxon>
    </lineage>
</organism>
<name>A0A9D2S7P9_9FIRM</name>
<dbReference type="InterPro" id="IPR025158">
    <property type="entry name" value="Mg_chelat-rel_C"/>
</dbReference>
<dbReference type="Pfam" id="PF13541">
    <property type="entry name" value="ChlI"/>
    <property type="match status" value="1"/>
</dbReference>
<keyword evidence="2" id="KW-0547">Nucleotide-binding</keyword>
<dbReference type="Gene3D" id="3.30.230.10">
    <property type="match status" value="1"/>
</dbReference>